<dbReference type="EMBL" id="AP025739">
    <property type="protein sequence ID" value="BDI29197.1"/>
    <property type="molecule type" value="Genomic_DNA"/>
</dbReference>
<dbReference type="InterPro" id="IPR012902">
    <property type="entry name" value="N_methyl_site"/>
</dbReference>
<dbReference type="Pfam" id="PF07963">
    <property type="entry name" value="N_methyl"/>
    <property type="match status" value="1"/>
</dbReference>
<name>A0A402D494_9BACT</name>
<dbReference type="SUPFAM" id="SSF54523">
    <property type="entry name" value="Pili subunits"/>
    <property type="match status" value="1"/>
</dbReference>
<organism evidence="2 3">
    <name type="scientific">Capsulimonas corticalis</name>
    <dbReference type="NCBI Taxonomy" id="2219043"/>
    <lineage>
        <taxon>Bacteria</taxon>
        <taxon>Bacillati</taxon>
        <taxon>Armatimonadota</taxon>
        <taxon>Armatimonadia</taxon>
        <taxon>Capsulimonadales</taxon>
        <taxon>Capsulimonadaceae</taxon>
        <taxon>Capsulimonas</taxon>
    </lineage>
</organism>
<dbReference type="RefSeq" id="WP_218025747.1">
    <property type="nucleotide sequence ID" value="NZ_AP025739.1"/>
</dbReference>
<dbReference type="InterPro" id="IPR000983">
    <property type="entry name" value="Bac_GSPG_pilin"/>
</dbReference>
<evidence type="ECO:0000313" key="2">
    <source>
        <dbReference type="EMBL" id="BDI29197.1"/>
    </source>
</evidence>
<sequence>MKPPSPRRSFARAFTLIELLVVIAIISILAAILFPVFAKAREKARQTSCTNNLRQIGIALAMYRSDYDSVNAIYRMCPGLGQGGACGNTSTAYTGAGERWWAPYDNTVSATAVVPDSVYVGDKAGMIQPYVKSLAVFKCPSVAGPLQVGYAMSYISHGPMGKADGYVVNPAVMVVWDHNNTPGCADTIAADIPATFTGDWKPFPAAKDTTHKHYPTRHSEGFLGLQYDGAVRFRRFTQLTNTDFIADNNFAACGVFYPIRPSQKTPPITATQMTVSRSGAGINVEAATMARPPTSGAVAPCFLP</sequence>
<reference evidence="2 3" key="1">
    <citation type="journal article" date="2019" name="Int. J. Syst. Evol. Microbiol.">
        <title>Capsulimonas corticalis gen. nov., sp. nov., an aerobic capsulated bacterium, of a novel bacterial order, Capsulimonadales ord. nov., of the class Armatimonadia of the phylum Armatimonadetes.</title>
        <authorList>
            <person name="Li J."/>
            <person name="Kudo C."/>
            <person name="Tonouchi A."/>
        </authorList>
    </citation>
    <scope>NUCLEOTIDE SEQUENCE [LARGE SCALE GENOMIC DNA]</scope>
    <source>
        <strain evidence="2 3">AX-7</strain>
    </source>
</reference>
<evidence type="ECO:0000256" key="1">
    <source>
        <dbReference type="ARBA" id="ARBA00022481"/>
    </source>
</evidence>
<dbReference type="InterPro" id="IPR011453">
    <property type="entry name" value="DUF1559"/>
</dbReference>
<dbReference type="AlphaFoldDB" id="A0A402D494"/>
<accession>A0A402D494</accession>
<dbReference type="KEGG" id="ccot:CCAX7_12480"/>
<dbReference type="PANTHER" id="PTHR30093:SF2">
    <property type="entry name" value="TYPE II SECRETION SYSTEM PROTEIN H"/>
    <property type="match status" value="1"/>
</dbReference>
<proteinExistence type="predicted"/>
<dbReference type="PRINTS" id="PR00813">
    <property type="entry name" value="BCTERIALGSPG"/>
</dbReference>
<dbReference type="GO" id="GO:0015627">
    <property type="term" value="C:type II protein secretion system complex"/>
    <property type="evidence" value="ECO:0007669"/>
    <property type="project" value="InterPro"/>
</dbReference>
<keyword evidence="1" id="KW-0488">Methylation</keyword>
<dbReference type="Gene3D" id="3.30.700.10">
    <property type="entry name" value="Glycoprotein, Type 4 Pilin"/>
    <property type="match status" value="1"/>
</dbReference>
<gene>
    <name evidence="2" type="ORF">CCAX7_12480</name>
</gene>
<dbReference type="PANTHER" id="PTHR30093">
    <property type="entry name" value="GENERAL SECRETION PATHWAY PROTEIN G"/>
    <property type="match status" value="1"/>
</dbReference>
<keyword evidence="3" id="KW-1185">Reference proteome</keyword>
<dbReference type="GO" id="GO:0015628">
    <property type="term" value="P:protein secretion by the type II secretion system"/>
    <property type="evidence" value="ECO:0007669"/>
    <property type="project" value="InterPro"/>
</dbReference>
<dbReference type="NCBIfam" id="TIGR02532">
    <property type="entry name" value="IV_pilin_GFxxxE"/>
    <property type="match status" value="1"/>
</dbReference>
<dbReference type="Proteomes" id="UP000287394">
    <property type="component" value="Chromosome"/>
</dbReference>
<dbReference type="InterPro" id="IPR045584">
    <property type="entry name" value="Pilin-like"/>
</dbReference>
<dbReference type="Pfam" id="PF07596">
    <property type="entry name" value="SBP_bac_10"/>
    <property type="match status" value="1"/>
</dbReference>
<protein>
    <submittedName>
        <fullName evidence="2">Uncharacterized protein</fullName>
    </submittedName>
</protein>
<evidence type="ECO:0000313" key="3">
    <source>
        <dbReference type="Proteomes" id="UP000287394"/>
    </source>
</evidence>